<dbReference type="InterPro" id="IPR012675">
    <property type="entry name" value="Beta-grasp_dom_sf"/>
</dbReference>
<gene>
    <name evidence="4" type="primary">ascD</name>
    <name evidence="4" type="ORF">GCM10011352_08620</name>
</gene>
<feature type="domain" description="2Fe-2S ferredoxin-type" evidence="2">
    <location>
        <begin position="8"/>
        <end position="98"/>
    </location>
</feature>
<dbReference type="InterPro" id="IPR036010">
    <property type="entry name" value="2Fe-2S_ferredoxin-like_sf"/>
</dbReference>
<dbReference type="Gene3D" id="3.10.20.30">
    <property type="match status" value="1"/>
</dbReference>
<evidence type="ECO:0000256" key="1">
    <source>
        <dbReference type="ARBA" id="ARBA00034078"/>
    </source>
</evidence>
<dbReference type="SUPFAM" id="SSF54292">
    <property type="entry name" value="2Fe-2S ferredoxin-like"/>
    <property type="match status" value="1"/>
</dbReference>
<dbReference type="PANTHER" id="PTHR47354">
    <property type="entry name" value="NADH OXIDOREDUCTASE HCR"/>
    <property type="match status" value="1"/>
</dbReference>
<dbReference type="Gene3D" id="2.40.30.10">
    <property type="entry name" value="Translation factors"/>
    <property type="match status" value="1"/>
</dbReference>
<evidence type="ECO:0000259" key="3">
    <source>
        <dbReference type="PROSITE" id="PS51384"/>
    </source>
</evidence>
<keyword evidence="5" id="KW-1185">Reference proteome</keyword>
<dbReference type="CDD" id="cd00207">
    <property type="entry name" value="fer2"/>
    <property type="match status" value="1"/>
</dbReference>
<proteinExistence type="predicted"/>
<dbReference type="PRINTS" id="PR00371">
    <property type="entry name" value="FPNCR"/>
</dbReference>
<dbReference type="Pfam" id="PF00175">
    <property type="entry name" value="NAD_binding_1"/>
    <property type="match status" value="1"/>
</dbReference>
<dbReference type="SUPFAM" id="SSF52343">
    <property type="entry name" value="Ferredoxin reductase-like, C-terminal NADP-linked domain"/>
    <property type="match status" value="1"/>
</dbReference>
<dbReference type="PROSITE" id="PS51384">
    <property type="entry name" value="FAD_FR"/>
    <property type="match status" value="1"/>
</dbReference>
<evidence type="ECO:0000313" key="4">
    <source>
        <dbReference type="EMBL" id="GGB85075.1"/>
    </source>
</evidence>
<feature type="domain" description="FAD-binding FR-type" evidence="3">
    <location>
        <begin position="105"/>
        <end position="204"/>
    </location>
</feature>
<dbReference type="Pfam" id="PF00970">
    <property type="entry name" value="FAD_binding_6"/>
    <property type="match status" value="1"/>
</dbReference>
<name>A0ABQ1K2F5_9GAMM</name>
<organism evidence="4 5">
    <name type="scientific">Marinobacterium zhoushanense</name>
    <dbReference type="NCBI Taxonomy" id="1679163"/>
    <lineage>
        <taxon>Bacteria</taxon>
        <taxon>Pseudomonadati</taxon>
        <taxon>Pseudomonadota</taxon>
        <taxon>Gammaproteobacteria</taxon>
        <taxon>Oceanospirillales</taxon>
        <taxon>Oceanospirillaceae</taxon>
        <taxon>Marinobacterium</taxon>
    </lineage>
</organism>
<dbReference type="InterPro" id="IPR050415">
    <property type="entry name" value="MRET"/>
</dbReference>
<dbReference type="InterPro" id="IPR001433">
    <property type="entry name" value="OxRdtase_FAD/NAD-bd"/>
</dbReference>
<dbReference type="InterPro" id="IPR017927">
    <property type="entry name" value="FAD-bd_FR_type"/>
</dbReference>
<dbReference type="EMBL" id="BMIJ01000002">
    <property type="protein sequence ID" value="GGB85075.1"/>
    <property type="molecule type" value="Genomic_DNA"/>
</dbReference>
<dbReference type="CDD" id="cd06189">
    <property type="entry name" value="flavin_oxioreductase"/>
    <property type="match status" value="1"/>
</dbReference>
<dbReference type="InterPro" id="IPR001709">
    <property type="entry name" value="Flavoprot_Pyr_Nucl_cyt_Rdtase"/>
</dbReference>
<accession>A0ABQ1K2F5</accession>
<dbReference type="Pfam" id="PF00111">
    <property type="entry name" value="Fer2"/>
    <property type="match status" value="1"/>
</dbReference>
<dbReference type="SUPFAM" id="SSF63380">
    <property type="entry name" value="Riboflavin synthase domain-like"/>
    <property type="match status" value="1"/>
</dbReference>
<dbReference type="RefSeq" id="WP_229680579.1">
    <property type="nucleotide sequence ID" value="NZ_BMIJ01000002.1"/>
</dbReference>
<evidence type="ECO:0000259" key="2">
    <source>
        <dbReference type="PROSITE" id="PS51085"/>
    </source>
</evidence>
<dbReference type="PANTHER" id="PTHR47354:SF5">
    <property type="entry name" value="PROTEIN RFBI"/>
    <property type="match status" value="1"/>
</dbReference>
<dbReference type="InterPro" id="IPR039261">
    <property type="entry name" value="FNR_nucleotide-bd"/>
</dbReference>
<dbReference type="PROSITE" id="PS51085">
    <property type="entry name" value="2FE2S_FER_2"/>
    <property type="match status" value="1"/>
</dbReference>
<evidence type="ECO:0000313" key="5">
    <source>
        <dbReference type="Proteomes" id="UP000629025"/>
    </source>
</evidence>
<dbReference type="Proteomes" id="UP000629025">
    <property type="component" value="Unassembled WGS sequence"/>
</dbReference>
<comment type="cofactor">
    <cofactor evidence="1">
        <name>[2Fe-2S] cluster</name>
        <dbReference type="ChEBI" id="CHEBI:190135"/>
    </cofactor>
</comment>
<protein>
    <submittedName>
        <fullName evidence="4">CDP-6-deoxy-delta-3,4-glucoseen reductase</fullName>
    </submittedName>
</protein>
<comment type="caution">
    <text evidence="4">The sequence shown here is derived from an EMBL/GenBank/DDBJ whole genome shotgun (WGS) entry which is preliminary data.</text>
</comment>
<dbReference type="PRINTS" id="PR00410">
    <property type="entry name" value="PHEHYDRXLASE"/>
</dbReference>
<dbReference type="InterPro" id="IPR008333">
    <property type="entry name" value="Cbr1-like_FAD-bd_dom"/>
</dbReference>
<dbReference type="InterPro" id="IPR001041">
    <property type="entry name" value="2Fe-2S_ferredoxin-type"/>
</dbReference>
<reference evidence="5" key="1">
    <citation type="journal article" date="2019" name="Int. J. Syst. Evol. Microbiol.">
        <title>The Global Catalogue of Microorganisms (GCM) 10K type strain sequencing project: providing services to taxonomists for standard genome sequencing and annotation.</title>
        <authorList>
            <consortium name="The Broad Institute Genomics Platform"/>
            <consortium name="The Broad Institute Genome Sequencing Center for Infectious Disease"/>
            <person name="Wu L."/>
            <person name="Ma J."/>
        </authorList>
    </citation>
    <scope>NUCLEOTIDE SEQUENCE [LARGE SCALE GENOMIC DNA]</scope>
    <source>
        <strain evidence="5">CGMCC 1.15341</strain>
    </source>
</reference>
<sequence>MADLKGVSQVRVEPAGKSFSVEAGQSVLEAGLKAGITLKHSCRDGQCGECRTTIVSGLVDYAEGLQDKLIDSDREGCTGLMCQARPLGDLVIDAPEVTELEGISIQKFPVRVMSKQILSDDVVVLRLAPAPGVEFRCMPGQYIDLQMRDGNTRSYSMAATDDSGQIELHIRKMPGGVVSGFIYDELKEKAILTAEGPFGTFYIRDGDAPIILTASGTGFAPIKAIVEQLIRDGNTRPVHLYWGGRRLENLYHHQRCLDWAAELPWLTYIPVLSDEEGIWGGRTGFVHQAVVDDFPDLSSHEVYVCGAPIVVSSARRDFVDKCNLDLNNFHSDAFV</sequence>
<dbReference type="InterPro" id="IPR017938">
    <property type="entry name" value="Riboflavin_synthase-like_b-brl"/>
</dbReference>
<dbReference type="Gene3D" id="3.40.50.80">
    <property type="entry name" value="Nucleotide-binding domain of ferredoxin-NADP reductase (FNR) module"/>
    <property type="match status" value="1"/>
</dbReference>